<reference evidence="13 14" key="1">
    <citation type="journal article" date="2015" name="Genome Announc.">
        <title>Expanding the biotechnology potential of lactobacilli through comparative genomics of 213 strains and associated genera.</title>
        <authorList>
            <person name="Sun Z."/>
            <person name="Harris H.M."/>
            <person name="McCann A."/>
            <person name="Guo C."/>
            <person name="Argimon S."/>
            <person name="Zhang W."/>
            <person name="Yang X."/>
            <person name="Jeffery I.B."/>
            <person name="Cooney J.C."/>
            <person name="Kagawa T.F."/>
            <person name="Liu W."/>
            <person name="Song Y."/>
            <person name="Salvetti E."/>
            <person name="Wrobel A."/>
            <person name="Rasinkangas P."/>
            <person name="Parkhill J."/>
            <person name="Rea M.C."/>
            <person name="O'Sullivan O."/>
            <person name="Ritari J."/>
            <person name="Douillard F.P."/>
            <person name="Paul Ross R."/>
            <person name="Yang R."/>
            <person name="Briner A.E."/>
            <person name="Felis G.E."/>
            <person name="de Vos W.M."/>
            <person name="Barrangou R."/>
            <person name="Klaenhammer T.R."/>
            <person name="Caufield P.W."/>
            <person name="Cui Y."/>
            <person name="Zhang H."/>
            <person name="O'Toole P.W."/>
        </authorList>
    </citation>
    <scope>NUCLEOTIDE SEQUENCE [LARGE SCALE GENOMIC DNA]</scope>
    <source>
        <strain evidence="13 14">DSM 14857</strain>
    </source>
</reference>
<evidence type="ECO:0000256" key="6">
    <source>
        <dbReference type="ARBA" id="ARBA00022741"/>
    </source>
</evidence>
<dbReference type="GO" id="GO:0004106">
    <property type="term" value="F:chorismate mutase activity"/>
    <property type="evidence" value="ECO:0007669"/>
    <property type="project" value="InterPro"/>
</dbReference>
<comment type="caution">
    <text evidence="13">The sequence shown here is derived from an EMBL/GenBank/DDBJ whole genome shotgun (WGS) entry which is preliminary data.</text>
</comment>
<dbReference type="Proteomes" id="UP000051647">
    <property type="component" value="Unassembled WGS sequence"/>
</dbReference>
<dbReference type="Gene3D" id="3.40.50.300">
    <property type="entry name" value="P-loop containing nucleotide triphosphate hydrolases"/>
    <property type="match status" value="1"/>
</dbReference>
<dbReference type="eggNOG" id="COG1605">
    <property type="taxonomic scope" value="Bacteria"/>
</dbReference>
<keyword evidence="7 11" id="KW-0418">Kinase</keyword>
<dbReference type="InterPro" id="IPR036979">
    <property type="entry name" value="CM_dom_sf"/>
</dbReference>
<feature type="binding site" evidence="11">
    <location>
        <position position="16"/>
    </location>
    <ligand>
        <name>Mg(2+)</name>
        <dbReference type="ChEBI" id="CHEBI:18420"/>
    </ligand>
</feature>
<feature type="binding site" evidence="11">
    <location>
        <position position="118"/>
    </location>
    <ligand>
        <name>ATP</name>
        <dbReference type="ChEBI" id="CHEBI:30616"/>
    </ligand>
</feature>
<dbReference type="GO" id="GO:0005829">
    <property type="term" value="C:cytosol"/>
    <property type="evidence" value="ECO:0007669"/>
    <property type="project" value="TreeGrafter"/>
</dbReference>
<dbReference type="GO" id="GO:0008652">
    <property type="term" value="P:amino acid biosynthetic process"/>
    <property type="evidence" value="ECO:0007669"/>
    <property type="project" value="UniProtKB-KW"/>
</dbReference>
<feature type="domain" description="Chorismate mutase" evidence="12">
    <location>
        <begin position="167"/>
        <end position="259"/>
    </location>
</feature>
<evidence type="ECO:0000259" key="12">
    <source>
        <dbReference type="PROSITE" id="PS51168"/>
    </source>
</evidence>
<dbReference type="SUPFAM" id="SSF48600">
    <property type="entry name" value="Chorismate mutase II"/>
    <property type="match status" value="1"/>
</dbReference>
<dbReference type="SMART" id="SM00830">
    <property type="entry name" value="CM_2"/>
    <property type="match status" value="1"/>
</dbReference>
<keyword evidence="8 11" id="KW-0067">ATP-binding</keyword>
<name>A0A0R1SJP4_9LACO</name>
<comment type="caution">
    <text evidence="11">Lacks conserved residue(s) required for the propagation of feature annotation.</text>
</comment>
<dbReference type="InterPro" id="IPR002701">
    <property type="entry name" value="CM_II_prokaryot"/>
</dbReference>
<comment type="subcellular location">
    <subcellularLocation>
        <location evidence="11">Cytoplasm</location>
    </subcellularLocation>
</comment>
<dbReference type="PRINTS" id="PR01100">
    <property type="entry name" value="SHIKIMTKNASE"/>
</dbReference>
<dbReference type="InterPro" id="IPR023000">
    <property type="entry name" value="Shikimate_kinase_CS"/>
</dbReference>
<dbReference type="OrthoDB" id="9800332at2"/>
<dbReference type="eggNOG" id="COG0703">
    <property type="taxonomic scope" value="Bacteria"/>
</dbReference>
<organism evidence="13 14">
    <name type="scientific">Companilactobacillus versmoldensis DSM 14857 = KCTC 3814</name>
    <dbReference type="NCBI Taxonomy" id="1423815"/>
    <lineage>
        <taxon>Bacteria</taxon>
        <taxon>Bacillati</taxon>
        <taxon>Bacillota</taxon>
        <taxon>Bacilli</taxon>
        <taxon>Lactobacillales</taxon>
        <taxon>Lactobacillaceae</taxon>
        <taxon>Companilactobacillus</taxon>
    </lineage>
</organism>
<feature type="binding site" evidence="11">
    <location>
        <position position="34"/>
    </location>
    <ligand>
        <name>substrate</name>
    </ligand>
</feature>
<comment type="function">
    <text evidence="11">Catalyzes the specific phosphorylation of the 3-hydroxyl group of shikimic acid using ATP as a cosubstrate.</text>
</comment>
<keyword evidence="11" id="KW-0460">Magnesium</keyword>
<comment type="similarity">
    <text evidence="2 11">Belongs to the shikimate kinase family.</text>
</comment>
<dbReference type="STRING" id="1423815.FC27_GL002280"/>
<evidence type="ECO:0000256" key="2">
    <source>
        <dbReference type="ARBA" id="ARBA00006997"/>
    </source>
</evidence>
<dbReference type="UniPathway" id="UPA00053">
    <property type="reaction ID" value="UER00088"/>
</dbReference>
<dbReference type="AlphaFoldDB" id="A0A0R1SJP4"/>
<feature type="binding site" evidence="11">
    <location>
        <begin position="12"/>
        <end position="17"/>
    </location>
    <ligand>
        <name>ATP</name>
        <dbReference type="ChEBI" id="CHEBI:30616"/>
    </ligand>
</feature>
<evidence type="ECO:0000256" key="5">
    <source>
        <dbReference type="ARBA" id="ARBA00022679"/>
    </source>
</evidence>
<evidence type="ECO:0000256" key="11">
    <source>
        <dbReference type="HAMAP-Rule" id="MF_00109"/>
    </source>
</evidence>
<feature type="binding site" evidence="11">
    <location>
        <position position="79"/>
    </location>
    <ligand>
        <name>substrate</name>
    </ligand>
</feature>
<dbReference type="PANTHER" id="PTHR21087">
    <property type="entry name" value="SHIKIMATE KINASE"/>
    <property type="match status" value="1"/>
</dbReference>
<sequence length="260" mass="29185">MADTIILVGFMGAGKTTVGRQLAKTTSKKFLDLDDAFVEDAGMTINEFMEEKGEQAFRQRETAVLERSLKTSAIISTGGGIVESKENRQVIADSKTTVVFLQADFSTVLQRLSSDTDRPLLRQLSMKALLDRFEYRQPLYRSVSDSVIMTKGKAPDKIVQELTEMLSLKDNSLVSLRSEIDSLDRQILSLISRRLNVVKEVAHIKKHSGESVIQENRMQQIRLALKEEFKTDANLTDNLIDRVVDLLTTTSIAKEQKMIG</sequence>
<evidence type="ECO:0000256" key="1">
    <source>
        <dbReference type="ARBA" id="ARBA00004842"/>
    </source>
</evidence>
<evidence type="ECO:0000256" key="8">
    <source>
        <dbReference type="ARBA" id="ARBA00022840"/>
    </source>
</evidence>
<evidence type="ECO:0000256" key="4">
    <source>
        <dbReference type="ARBA" id="ARBA00022605"/>
    </source>
</evidence>
<proteinExistence type="inferred from homology"/>
<dbReference type="Pfam" id="PF01817">
    <property type="entry name" value="CM_2"/>
    <property type="match status" value="1"/>
</dbReference>
<dbReference type="RefSeq" id="WP_010624683.1">
    <property type="nucleotide sequence ID" value="NZ_AZFA01000009.1"/>
</dbReference>
<keyword evidence="6 11" id="KW-0547">Nucleotide-binding</keyword>
<dbReference type="GO" id="GO:0000287">
    <property type="term" value="F:magnesium ion binding"/>
    <property type="evidence" value="ECO:0007669"/>
    <property type="project" value="UniProtKB-UniRule"/>
</dbReference>
<gene>
    <name evidence="11" type="primary">aroK</name>
    <name evidence="13" type="ORF">FC27_GL002280</name>
</gene>
<keyword evidence="5 11" id="KW-0808">Transferase</keyword>
<feature type="binding site" evidence="11">
    <location>
        <position position="58"/>
    </location>
    <ligand>
        <name>substrate</name>
    </ligand>
</feature>
<dbReference type="SUPFAM" id="SSF52540">
    <property type="entry name" value="P-loop containing nucleoside triphosphate hydrolases"/>
    <property type="match status" value="1"/>
</dbReference>
<comment type="pathway">
    <text evidence="1 11">Metabolic intermediate biosynthesis; chorismate biosynthesis; chorismate from D-erythrose 4-phosphate and phosphoenolpyruvate: step 5/7.</text>
</comment>
<dbReference type="PATRIC" id="fig|1423815.3.peg.2338"/>
<dbReference type="PROSITE" id="PS51168">
    <property type="entry name" value="CHORISMATE_MUT_2"/>
    <property type="match status" value="1"/>
</dbReference>
<evidence type="ECO:0000256" key="10">
    <source>
        <dbReference type="ARBA" id="ARBA00048567"/>
    </source>
</evidence>
<keyword evidence="9 11" id="KW-0057">Aromatic amino acid biosynthesis</keyword>
<dbReference type="EC" id="2.7.1.71" evidence="3 11"/>
<dbReference type="PROSITE" id="PS01128">
    <property type="entry name" value="SHIKIMATE_KINASE"/>
    <property type="match status" value="1"/>
</dbReference>
<keyword evidence="11" id="KW-0963">Cytoplasm</keyword>
<dbReference type="CDD" id="cd00464">
    <property type="entry name" value="SK"/>
    <property type="match status" value="1"/>
</dbReference>
<evidence type="ECO:0000313" key="14">
    <source>
        <dbReference type="Proteomes" id="UP000051647"/>
    </source>
</evidence>
<comment type="cofactor">
    <cofactor evidence="11">
        <name>Mg(2+)</name>
        <dbReference type="ChEBI" id="CHEBI:18420"/>
    </cofactor>
    <text evidence="11">Binds 1 Mg(2+) ion per subunit.</text>
</comment>
<dbReference type="PANTHER" id="PTHR21087:SF16">
    <property type="entry name" value="SHIKIMATE KINASE 1, CHLOROPLASTIC"/>
    <property type="match status" value="1"/>
</dbReference>
<dbReference type="InterPro" id="IPR027417">
    <property type="entry name" value="P-loop_NTPase"/>
</dbReference>
<protein>
    <recommendedName>
        <fullName evidence="3 11">Shikimate kinase</fullName>
        <shortName evidence="11">SK</shortName>
        <ecNumber evidence="3 11">2.7.1.71</ecNumber>
    </recommendedName>
</protein>
<keyword evidence="4 11" id="KW-0028">Amino-acid biosynthesis</keyword>
<keyword evidence="11" id="KW-0479">Metal-binding</keyword>
<feature type="binding site" evidence="11">
    <location>
        <position position="136"/>
    </location>
    <ligand>
        <name>substrate</name>
    </ligand>
</feature>
<dbReference type="Gene3D" id="1.20.59.10">
    <property type="entry name" value="Chorismate mutase"/>
    <property type="match status" value="1"/>
</dbReference>
<dbReference type="GO" id="GO:0009423">
    <property type="term" value="P:chorismate biosynthetic process"/>
    <property type="evidence" value="ECO:0007669"/>
    <property type="project" value="UniProtKB-UniRule"/>
</dbReference>
<evidence type="ECO:0000313" key="13">
    <source>
        <dbReference type="EMBL" id="KRL66954.1"/>
    </source>
</evidence>
<dbReference type="HAMAP" id="MF_00109">
    <property type="entry name" value="Shikimate_kinase"/>
    <property type="match status" value="1"/>
</dbReference>
<dbReference type="InterPro" id="IPR000623">
    <property type="entry name" value="Shikimate_kinase/TSH1"/>
</dbReference>
<dbReference type="GO" id="GO:0005524">
    <property type="term" value="F:ATP binding"/>
    <property type="evidence" value="ECO:0007669"/>
    <property type="project" value="UniProtKB-UniRule"/>
</dbReference>
<dbReference type="InterPro" id="IPR031322">
    <property type="entry name" value="Shikimate/glucono_kinase"/>
</dbReference>
<comment type="subunit">
    <text evidence="11">Monomer.</text>
</comment>
<dbReference type="GO" id="GO:0009073">
    <property type="term" value="P:aromatic amino acid family biosynthetic process"/>
    <property type="evidence" value="ECO:0007669"/>
    <property type="project" value="UniProtKB-KW"/>
</dbReference>
<evidence type="ECO:0000256" key="9">
    <source>
        <dbReference type="ARBA" id="ARBA00023141"/>
    </source>
</evidence>
<evidence type="ECO:0000256" key="3">
    <source>
        <dbReference type="ARBA" id="ARBA00012154"/>
    </source>
</evidence>
<evidence type="ECO:0000256" key="7">
    <source>
        <dbReference type="ARBA" id="ARBA00022777"/>
    </source>
</evidence>
<comment type="catalytic activity">
    <reaction evidence="10 11">
        <text>shikimate + ATP = 3-phosphoshikimate + ADP + H(+)</text>
        <dbReference type="Rhea" id="RHEA:13121"/>
        <dbReference type="ChEBI" id="CHEBI:15378"/>
        <dbReference type="ChEBI" id="CHEBI:30616"/>
        <dbReference type="ChEBI" id="CHEBI:36208"/>
        <dbReference type="ChEBI" id="CHEBI:145989"/>
        <dbReference type="ChEBI" id="CHEBI:456216"/>
        <dbReference type="EC" id="2.7.1.71"/>
    </reaction>
</comment>
<dbReference type="Pfam" id="PF01202">
    <property type="entry name" value="SKI"/>
    <property type="match status" value="1"/>
</dbReference>
<dbReference type="EMBL" id="AZFA01000009">
    <property type="protein sequence ID" value="KRL66954.1"/>
    <property type="molecule type" value="Genomic_DNA"/>
</dbReference>
<keyword evidence="14" id="KW-1185">Reference proteome</keyword>
<dbReference type="InterPro" id="IPR036263">
    <property type="entry name" value="Chorismate_II_sf"/>
</dbReference>
<accession>A0A0R1SJP4</accession>
<dbReference type="GO" id="GO:0004765">
    <property type="term" value="F:shikimate kinase activity"/>
    <property type="evidence" value="ECO:0007669"/>
    <property type="project" value="UniProtKB-UniRule"/>
</dbReference>